<dbReference type="EMBL" id="CAJVPW010079946">
    <property type="protein sequence ID" value="CAG8800860.1"/>
    <property type="molecule type" value="Genomic_DNA"/>
</dbReference>
<reference evidence="1" key="1">
    <citation type="submission" date="2021-06" db="EMBL/GenBank/DDBJ databases">
        <authorList>
            <person name="Kallberg Y."/>
            <person name="Tangrot J."/>
            <person name="Rosling A."/>
        </authorList>
    </citation>
    <scope>NUCLEOTIDE SEQUENCE</scope>
    <source>
        <strain evidence="1">28 12/20/2015</strain>
    </source>
</reference>
<sequence length="111" mass="12602">LFEGFKSYLELNAKKFNPNDTSKLIISLKSIHKLGATGNNVIILDEFETITQNFSRFIMKKPKLSHNVYKFLLQSALLILALDATLDSDLLNVELIGALRQELKVYIPMFA</sequence>
<dbReference type="Proteomes" id="UP000789366">
    <property type="component" value="Unassembled WGS sequence"/>
</dbReference>
<proteinExistence type="predicted"/>
<comment type="caution">
    <text evidence="1">The sequence shown here is derived from an EMBL/GenBank/DDBJ whole genome shotgun (WGS) entry which is preliminary data.</text>
</comment>
<keyword evidence="2" id="KW-1185">Reference proteome</keyword>
<gene>
    <name evidence="1" type="ORF">SPELUC_LOCUS18055</name>
</gene>
<name>A0ACA9RNC4_9GLOM</name>
<feature type="non-terminal residue" evidence="1">
    <location>
        <position position="111"/>
    </location>
</feature>
<protein>
    <submittedName>
        <fullName evidence="1">11138_t:CDS:1</fullName>
    </submittedName>
</protein>
<evidence type="ECO:0000313" key="1">
    <source>
        <dbReference type="EMBL" id="CAG8800860.1"/>
    </source>
</evidence>
<accession>A0ACA9RNC4</accession>
<organism evidence="1 2">
    <name type="scientific">Cetraspora pellucida</name>
    <dbReference type="NCBI Taxonomy" id="1433469"/>
    <lineage>
        <taxon>Eukaryota</taxon>
        <taxon>Fungi</taxon>
        <taxon>Fungi incertae sedis</taxon>
        <taxon>Mucoromycota</taxon>
        <taxon>Glomeromycotina</taxon>
        <taxon>Glomeromycetes</taxon>
        <taxon>Diversisporales</taxon>
        <taxon>Gigasporaceae</taxon>
        <taxon>Cetraspora</taxon>
    </lineage>
</organism>
<evidence type="ECO:0000313" key="2">
    <source>
        <dbReference type="Proteomes" id="UP000789366"/>
    </source>
</evidence>
<feature type="non-terminal residue" evidence="1">
    <location>
        <position position="1"/>
    </location>
</feature>